<sequence length="267" mass="28547">MGGGRWCGHAPWWLPELLEPRASGRPARHRALCDVTDSSRGQIGNSRPAQPLGDLIRGYGVLFRQQARLRGASAGLQGIAVAPVELGPWPEVGLRCCNVGAHVTGSVREGAAQGSAPWGKGDGEGSLHKGFLFAGFVSKQMGTLIVLSVHCLDPRESRGEWYLFGSRFLQSLSVCSRIPRYQPSLSLVFQGSAVCCCYELRSEGDGFENSSLQLLPVWQGTRQAVRGLVSSSDALRLLMPSVNARANLGAPVGLLLAVAAIKEEKSL</sequence>
<keyword evidence="2" id="KW-1185">Reference proteome</keyword>
<organism evidence="1 2">
    <name type="scientific">Anas platyrhynchos</name>
    <name type="common">Mallard</name>
    <name type="synonym">Anas boschas</name>
    <dbReference type="NCBI Taxonomy" id="8839"/>
    <lineage>
        <taxon>Eukaryota</taxon>
        <taxon>Metazoa</taxon>
        <taxon>Chordata</taxon>
        <taxon>Craniata</taxon>
        <taxon>Vertebrata</taxon>
        <taxon>Euteleostomi</taxon>
        <taxon>Archelosauria</taxon>
        <taxon>Archosauria</taxon>
        <taxon>Dinosauria</taxon>
        <taxon>Saurischia</taxon>
        <taxon>Theropoda</taxon>
        <taxon>Coelurosauria</taxon>
        <taxon>Aves</taxon>
        <taxon>Neognathae</taxon>
        <taxon>Galloanserae</taxon>
        <taxon>Anseriformes</taxon>
        <taxon>Anatidae</taxon>
        <taxon>Anatinae</taxon>
        <taxon>Anas</taxon>
    </lineage>
</organism>
<dbReference type="EMBL" id="KB743228">
    <property type="protein sequence ID" value="EOB00141.1"/>
    <property type="molecule type" value="Genomic_DNA"/>
</dbReference>
<dbReference type="AlphaFoldDB" id="R0JRU9"/>
<reference evidence="2" key="1">
    <citation type="journal article" date="2013" name="Nat. Genet.">
        <title>The duck genome and transcriptome provide insight into an avian influenza virus reservoir species.</title>
        <authorList>
            <person name="Huang Y."/>
            <person name="Li Y."/>
            <person name="Burt D.W."/>
            <person name="Chen H."/>
            <person name="Zhang Y."/>
            <person name="Qian W."/>
            <person name="Kim H."/>
            <person name="Gan S."/>
            <person name="Zhao Y."/>
            <person name="Li J."/>
            <person name="Yi K."/>
            <person name="Feng H."/>
            <person name="Zhu P."/>
            <person name="Li B."/>
            <person name="Liu Q."/>
            <person name="Fairley S."/>
            <person name="Magor K.E."/>
            <person name="Du Z."/>
            <person name="Hu X."/>
            <person name="Goodman L."/>
            <person name="Tafer H."/>
            <person name="Vignal A."/>
            <person name="Lee T."/>
            <person name="Kim K.W."/>
            <person name="Sheng Z."/>
            <person name="An Y."/>
            <person name="Searle S."/>
            <person name="Herrero J."/>
            <person name="Groenen M.A."/>
            <person name="Crooijmans R.P."/>
            <person name="Faraut T."/>
            <person name="Cai Q."/>
            <person name="Webster R.G."/>
            <person name="Aldridge J.R."/>
            <person name="Warren W.C."/>
            <person name="Bartschat S."/>
            <person name="Kehr S."/>
            <person name="Marz M."/>
            <person name="Stadler P.F."/>
            <person name="Smith J."/>
            <person name="Kraus R.H."/>
            <person name="Zhao Y."/>
            <person name="Ren L."/>
            <person name="Fei J."/>
            <person name="Morisson M."/>
            <person name="Kaiser P."/>
            <person name="Griffin D.K."/>
            <person name="Rao M."/>
            <person name="Pitel F."/>
            <person name="Wang J."/>
            <person name="Li N."/>
        </authorList>
    </citation>
    <scope>NUCLEOTIDE SEQUENCE [LARGE SCALE GENOMIC DNA]</scope>
</reference>
<accession>R0JRU9</accession>
<evidence type="ECO:0000313" key="1">
    <source>
        <dbReference type="EMBL" id="EOB00141.1"/>
    </source>
</evidence>
<gene>
    <name evidence="1" type="ORF">Anapl_06890</name>
</gene>
<proteinExistence type="predicted"/>
<dbReference type="Proteomes" id="UP000296049">
    <property type="component" value="Unassembled WGS sequence"/>
</dbReference>
<evidence type="ECO:0000313" key="2">
    <source>
        <dbReference type="Proteomes" id="UP000296049"/>
    </source>
</evidence>
<name>R0JRU9_ANAPL</name>
<protein>
    <submittedName>
        <fullName evidence="1">Uncharacterized protein</fullName>
    </submittedName>
</protein>